<protein>
    <recommendedName>
        <fullName evidence="3">Toxin-antitoxin system, antitoxin component, ribbon-helix-helix domain protein</fullName>
    </recommendedName>
</protein>
<comment type="caution">
    <text evidence="1">The sequence shown here is derived from an EMBL/GenBank/DDBJ whole genome shotgun (WGS) entry which is preliminary data.</text>
</comment>
<accession>A0ABC9U1W1</accession>
<evidence type="ECO:0000313" key="2">
    <source>
        <dbReference type="Proteomes" id="UP000016491"/>
    </source>
</evidence>
<gene>
    <name evidence="1" type="ORF">CLOSYM_00894</name>
</gene>
<proteinExistence type="predicted"/>
<reference evidence="1 2" key="1">
    <citation type="submission" date="2013-07" db="EMBL/GenBank/DDBJ databases">
        <authorList>
            <person name="Weinstock G."/>
            <person name="Sodergren E."/>
            <person name="Wylie T."/>
            <person name="Fulton L."/>
            <person name="Fulton R."/>
            <person name="Fronick C."/>
            <person name="O'Laughlin M."/>
            <person name="Godfrey J."/>
            <person name="Miner T."/>
            <person name="Herter B."/>
            <person name="Appelbaum E."/>
            <person name="Cordes M."/>
            <person name="Lek S."/>
            <person name="Wollam A."/>
            <person name="Pepin K.H."/>
            <person name="Palsikar V.B."/>
            <person name="Mitreva M."/>
            <person name="Wilson R.K."/>
        </authorList>
    </citation>
    <scope>NUCLEOTIDE SEQUENCE [LARGE SCALE GENOMIC DNA]</scope>
    <source>
        <strain evidence="1 2">ATCC 14940</strain>
    </source>
</reference>
<evidence type="ECO:0000313" key="1">
    <source>
        <dbReference type="EMBL" id="ERI79462.1"/>
    </source>
</evidence>
<name>A0ABC9U1W1_CLOSY</name>
<dbReference type="EMBL" id="AWSU01000072">
    <property type="protein sequence ID" value="ERI79462.1"/>
    <property type="molecule type" value="Genomic_DNA"/>
</dbReference>
<dbReference type="Proteomes" id="UP000016491">
    <property type="component" value="Unassembled WGS sequence"/>
</dbReference>
<dbReference type="RefSeq" id="WP_021641414.1">
    <property type="nucleotide sequence ID" value="NZ_KE992856.1"/>
</dbReference>
<dbReference type="AlphaFoldDB" id="A0ABC9U1W1"/>
<sequence length="57" mass="6643">MATSSILKDVTIKERQRAHTFVKALNEAENTRFEHVTMSRKCSEIKGDKIKEFFGKR</sequence>
<organism evidence="1 2">
    <name type="scientific">[Clostridium] symbiosum ATCC 14940</name>
    <dbReference type="NCBI Taxonomy" id="411472"/>
    <lineage>
        <taxon>Bacteria</taxon>
        <taxon>Bacillati</taxon>
        <taxon>Bacillota</taxon>
        <taxon>Clostridia</taxon>
        <taxon>Lachnospirales</taxon>
        <taxon>Lachnospiraceae</taxon>
        <taxon>Otoolea</taxon>
    </lineage>
</organism>
<evidence type="ECO:0008006" key="3">
    <source>
        <dbReference type="Google" id="ProtNLM"/>
    </source>
</evidence>